<evidence type="ECO:0000256" key="4">
    <source>
        <dbReference type="ARBA" id="ARBA00022989"/>
    </source>
</evidence>
<evidence type="ECO:0000256" key="6">
    <source>
        <dbReference type="SAM" id="Phobius"/>
    </source>
</evidence>
<dbReference type="Pfam" id="PF01988">
    <property type="entry name" value="VIT1"/>
    <property type="match status" value="1"/>
</dbReference>
<accession>A0A9P5MSV2</accession>
<evidence type="ECO:0000313" key="8">
    <source>
        <dbReference type="Proteomes" id="UP000759537"/>
    </source>
</evidence>
<sequence length="330" mass="34564">MFMLQYLAPMSSGTPASVPLPRVTASLGLTKNKPPVWAIDASGPSVQTPLPAKCARHTREGEACCRELTGGDERRLIDPDIIRDVIIGLSDGLTVPFALTAGLSSLGESRLVVLGGVAELIAGAISMGIGGFLASQAERDHYRYLRRTTQARVKRLCDGQVEREVHAILGPVGVDQIVSQQVARDLLGVEAGVDGSNGQFSASTDAERGLKLMQSAGGVTEFLLKFGEGLEEVPTRRLYLSAFTIGMGYLVGGAIPLTPYFFIQTAHIALMYSSICTGVILLIFGAVKARITGAASKGIGGYVWGAVSTLAVGGTAAAAAYGIVRKLEQG</sequence>
<keyword evidence="5 6" id="KW-0472">Membrane</keyword>
<dbReference type="GO" id="GO:0030026">
    <property type="term" value="P:intracellular manganese ion homeostasis"/>
    <property type="evidence" value="ECO:0007669"/>
    <property type="project" value="InterPro"/>
</dbReference>
<comment type="caution">
    <text evidence="7">The sequence shown here is derived from an EMBL/GenBank/DDBJ whole genome shotgun (WGS) entry which is preliminary data.</text>
</comment>
<comment type="subcellular location">
    <subcellularLocation>
        <location evidence="1">Endomembrane system</location>
        <topology evidence="1">Multi-pass membrane protein</topology>
    </subcellularLocation>
</comment>
<keyword evidence="4 6" id="KW-1133">Transmembrane helix</keyword>
<dbReference type="GO" id="GO:0005384">
    <property type="term" value="F:manganese ion transmembrane transporter activity"/>
    <property type="evidence" value="ECO:0007669"/>
    <property type="project" value="InterPro"/>
</dbReference>
<feature type="transmembrane region" description="Helical" evidence="6">
    <location>
        <begin position="299"/>
        <end position="324"/>
    </location>
</feature>
<name>A0A9P5MSV2_9AGAM</name>
<reference evidence="7" key="1">
    <citation type="submission" date="2019-10" db="EMBL/GenBank/DDBJ databases">
        <authorList>
            <consortium name="DOE Joint Genome Institute"/>
            <person name="Kuo A."/>
            <person name="Miyauchi S."/>
            <person name="Kiss E."/>
            <person name="Drula E."/>
            <person name="Kohler A."/>
            <person name="Sanchez-Garcia M."/>
            <person name="Andreopoulos B."/>
            <person name="Barry K.W."/>
            <person name="Bonito G."/>
            <person name="Buee M."/>
            <person name="Carver A."/>
            <person name="Chen C."/>
            <person name="Cichocki N."/>
            <person name="Clum A."/>
            <person name="Culley D."/>
            <person name="Crous P.W."/>
            <person name="Fauchery L."/>
            <person name="Girlanda M."/>
            <person name="Hayes R."/>
            <person name="Keri Z."/>
            <person name="LaButti K."/>
            <person name="Lipzen A."/>
            <person name="Lombard V."/>
            <person name="Magnuson J."/>
            <person name="Maillard F."/>
            <person name="Morin E."/>
            <person name="Murat C."/>
            <person name="Nolan M."/>
            <person name="Ohm R."/>
            <person name="Pangilinan J."/>
            <person name="Pereira M."/>
            <person name="Perotto S."/>
            <person name="Peter M."/>
            <person name="Riley R."/>
            <person name="Sitrit Y."/>
            <person name="Stielow B."/>
            <person name="Szollosi G."/>
            <person name="Zifcakova L."/>
            <person name="Stursova M."/>
            <person name="Spatafora J.W."/>
            <person name="Tedersoo L."/>
            <person name="Vaario L.-M."/>
            <person name="Yamada A."/>
            <person name="Yan M."/>
            <person name="Wang P."/>
            <person name="Xu J."/>
            <person name="Bruns T."/>
            <person name="Baldrian P."/>
            <person name="Vilgalys R."/>
            <person name="Henrissat B."/>
            <person name="Grigoriev I.V."/>
            <person name="Hibbett D."/>
            <person name="Nagy L.G."/>
            <person name="Martin F.M."/>
        </authorList>
    </citation>
    <scope>NUCLEOTIDE SEQUENCE</scope>
    <source>
        <strain evidence="7">Prilba</strain>
    </source>
</reference>
<evidence type="ECO:0000313" key="7">
    <source>
        <dbReference type="EMBL" id="KAF8477771.1"/>
    </source>
</evidence>
<evidence type="ECO:0000256" key="1">
    <source>
        <dbReference type="ARBA" id="ARBA00004127"/>
    </source>
</evidence>
<dbReference type="OrthoDB" id="73465at2759"/>
<evidence type="ECO:0000256" key="5">
    <source>
        <dbReference type="ARBA" id="ARBA00023136"/>
    </source>
</evidence>
<comment type="similarity">
    <text evidence="2">Belongs to the CCC1 family.</text>
</comment>
<feature type="transmembrane region" description="Helical" evidence="6">
    <location>
        <begin position="238"/>
        <end position="263"/>
    </location>
</feature>
<dbReference type="AlphaFoldDB" id="A0A9P5MSV2"/>
<organism evidence="7 8">
    <name type="scientific">Russula ochroleuca</name>
    <dbReference type="NCBI Taxonomy" id="152965"/>
    <lineage>
        <taxon>Eukaryota</taxon>
        <taxon>Fungi</taxon>
        <taxon>Dikarya</taxon>
        <taxon>Basidiomycota</taxon>
        <taxon>Agaricomycotina</taxon>
        <taxon>Agaricomycetes</taxon>
        <taxon>Russulales</taxon>
        <taxon>Russulaceae</taxon>
        <taxon>Russula</taxon>
    </lineage>
</organism>
<dbReference type="InterPro" id="IPR008217">
    <property type="entry name" value="Ccc1_fam"/>
</dbReference>
<reference evidence="7" key="2">
    <citation type="journal article" date="2020" name="Nat. Commun.">
        <title>Large-scale genome sequencing of mycorrhizal fungi provides insights into the early evolution of symbiotic traits.</title>
        <authorList>
            <person name="Miyauchi S."/>
            <person name="Kiss E."/>
            <person name="Kuo A."/>
            <person name="Drula E."/>
            <person name="Kohler A."/>
            <person name="Sanchez-Garcia M."/>
            <person name="Morin E."/>
            <person name="Andreopoulos B."/>
            <person name="Barry K.W."/>
            <person name="Bonito G."/>
            <person name="Buee M."/>
            <person name="Carver A."/>
            <person name="Chen C."/>
            <person name="Cichocki N."/>
            <person name="Clum A."/>
            <person name="Culley D."/>
            <person name="Crous P.W."/>
            <person name="Fauchery L."/>
            <person name="Girlanda M."/>
            <person name="Hayes R.D."/>
            <person name="Keri Z."/>
            <person name="LaButti K."/>
            <person name="Lipzen A."/>
            <person name="Lombard V."/>
            <person name="Magnuson J."/>
            <person name="Maillard F."/>
            <person name="Murat C."/>
            <person name="Nolan M."/>
            <person name="Ohm R.A."/>
            <person name="Pangilinan J."/>
            <person name="Pereira M.F."/>
            <person name="Perotto S."/>
            <person name="Peter M."/>
            <person name="Pfister S."/>
            <person name="Riley R."/>
            <person name="Sitrit Y."/>
            <person name="Stielow J.B."/>
            <person name="Szollosi G."/>
            <person name="Zifcakova L."/>
            <person name="Stursova M."/>
            <person name="Spatafora J.W."/>
            <person name="Tedersoo L."/>
            <person name="Vaario L.M."/>
            <person name="Yamada A."/>
            <person name="Yan M."/>
            <person name="Wang P."/>
            <person name="Xu J."/>
            <person name="Bruns T."/>
            <person name="Baldrian P."/>
            <person name="Vilgalys R."/>
            <person name="Dunand C."/>
            <person name="Henrissat B."/>
            <person name="Grigoriev I.V."/>
            <person name="Hibbett D."/>
            <person name="Nagy L.G."/>
            <person name="Martin F.M."/>
        </authorList>
    </citation>
    <scope>NUCLEOTIDE SEQUENCE</scope>
    <source>
        <strain evidence="7">Prilba</strain>
    </source>
</reference>
<dbReference type="GO" id="GO:0012505">
    <property type="term" value="C:endomembrane system"/>
    <property type="evidence" value="ECO:0007669"/>
    <property type="project" value="UniProtKB-SubCell"/>
</dbReference>
<keyword evidence="3 6" id="KW-0812">Transmembrane</keyword>
<feature type="transmembrane region" description="Helical" evidence="6">
    <location>
        <begin position="269"/>
        <end position="287"/>
    </location>
</feature>
<protein>
    <submittedName>
        <fullName evidence="7">DUF125-domain-containing protein</fullName>
    </submittedName>
</protein>
<gene>
    <name evidence="7" type="ORF">DFH94DRAFT_92587</name>
</gene>
<evidence type="ECO:0000256" key="2">
    <source>
        <dbReference type="ARBA" id="ARBA00007049"/>
    </source>
</evidence>
<dbReference type="PANTHER" id="PTHR31851">
    <property type="entry name" value="FE(2+)/MN(2+) TRANSPORTER PCL1"/>
    <property type="match status" value="1"/>
</dbReference>
<evidence type="ECO:0000256" key="3">
    <source>
        <dbReference type="ARBA" id="ARBA00022692"/>
    </source>
</evidence>
<dbReference type="Proteomes" id="UP000759537">
    <property type="component" value="Unassembled WGS sequence"/>
</dbReference>
<dbReference type="CDD" id="cd02435">
    <property type="entry name" value="CCC1"/>
    <property type="match status" value="1"/>
</dbReference>
<proteinExistence type="inferred from homology"/>
<keyword evidence="8" id="KW-1185">Reference proteome</keyword>
<feature type="transmembrane region" description="Helical" evidence="6">
    <location>
        <begin position="112"/>
        <end position="134"/>
    </location>
</feature>
<dbReference type="EMBL" id="WHVB01000013">
    <property type="protein sequence ID" value="KAF8477771.1"/>
    <property type="molecule type" value="Genomic_DNA"/>
</dbReference>